<name>A0A0P9GTV0_9BACL</name>
<dbReference type="RefSeq" id="WP_054968366.1">
    <property type="nucleotide sequence ID" value="NZ_LJCO01000030.1"/>
</dbReference>
<reference evidence="1 2" key="1">
    <citation type="submission" date="2015-09" db="EMBL/GenBank/DDBJ databases">
        <title>Draft genome sequence of Alicyclobacillus ferrooxydans DSM 22381.</title>
        <authorList>
            <person name="Hemp J."/>
        </authorList>
    </citation>
    <scope>NUCLEOTIDE SEQUENCE [LARGE SCALE GENOMIC DNA]</scope>
    <source>
        <strain evidence="1 2">TC-34</strain>
    </source>
</reference>
<dbReference type="InterPro" id="IPR029044">
    <property type="entry name" value="Nucleotide-diphossugar_trans"/>
</dbReference>
<dbReference type="AlphaFoldDB" id="A0A0P9GTV0"/>
<evidence type="ECO:0008006" key="3">
    <source>
        <dbReference type="Google" id="ProtNLM"/>
    </source>
</evidence>
<dbReference type="STRING" id="471514.AN477_06600"/>
<organism evidence="1 2">
    <name type="scientific">Alicyclobacillus ferrooxydans</name>
    <dbReference type="NCBI Taxonomy" id="471514"/>
    <lineage>
        <taxon>Bacteria</taxon>
        <taxon>Bacillati</taxon>
        <taxon>Bacillota</taxon>
        <taxon>Bacilli</taxon>
        <taxon>Bacillales</taxon>
        <taxon>Alicyclobacillaceae</taxon>
        <taxon>Alicyclobacillus</taxon>
    </lineage>
</organism>
<keyword evidence="2" id="KW-1185">Reference proteome</keyword>
<protein>
    <recommendedName>
        <fullName evidence="3">Glycosyltransferase 2-like domain-containing protein</fullName>
    </recommendedName>
</protein>
<dbReference type="Proteomes" id="UP000050482">
    <property type="component" value="Unassembled WGS sequence"/>
</dbReference>
<evidence type="ECO:0000313" key="2">
    <source>
        <dbReference type="Proteomes" id="UP000050482"/>
    </source>
</evidence>
<dbReference type="SUPFAM" id="SSF53448">
    <property type="entry name" value="Nucleotide-diphospho-sugar transferases"/>
    <property type="match status" value="1"/>
</dbReference>
<proteinExistence type="predicted"/>
<dbReference type="Gene3D" id="3.90.550.10">
    <property type="entry name" value="Spore Coat Polysaccharide Biosynthesis Protein SpsA, Chain A"/>
    <property type="match status" value="1"/>
</dbReference>
<dbReference type="EMBL" id="LJCO01000030">
    <property type="protein sequence ID" value="KPV44639.1"/>
    <property type="molecule type" value="Genomic_DNA"/>
</dbReference>
<sequence>MRTIAVIPARNCERSIANVLRQVHKAGIQQSVVVVNGSIDKTANAARDTINTLSLHAWVCDLADPLGPDVPRALGVLYALRLRPTDLWDSCVIVDGDWEGSFGNNLARYIRTASVRGLDVAWPGEGTRRIDDVGETSGVISRRQLQSDITIWNEALKSIAPSLKGACPSRAPLWISRRICATISPLLLCHPGLWMAQCVLVSQSPQDSGISLGVIDFDARWLGNPTRSRGHQELMQDTLIGDAVEGVAALTGQRQTREWNGRLRIGYHADRDIEFLRQWSASIQPCFV</sequence>
<evidence type="ECO:0000313" key="1">
    <source>
        <dbReference type="EMBL" id="KPV44639.1"/>
    </source>
</evidence>
<accession>A0A0P9GTV0</accession>
<dbReference type="PATRIC" id="fig|471514.4.peg.4295"/>
<gene>
    <name evidence="1" type="ORF">AN477_06600</name>
</gene>
<dbReference type="OrthoDB" id="2902148at2"/>
<comment type="caution">
    <text evidence="1">The sequence shown here is derived from an EMBL/GenBank/DDBJ whole genome shotgun (WGS) entry which is preliminary data.</text>
</comment>